<dbReference type="PANTHER" id="PTHR24220">
    <property type="entry name" value="IMPORT ATP-BINDING PROTEIN"/>
    <property type="match status" value="1"/>
</dbReference>
<dbReference type="InterPro" id="IPR003439">
    <property type="entry name" value="ABC_transporter-like_ATP-bd"/>
</dbReference>
<dbReference type="SUPFAM" id="SSF52540">
    <property type="entry name" value="P-loop containing nucleoside triphosphate hydrolases"/>
    <property type="match status" value="1"/>
</dbReference>
<keyword evidence="7" id="KW-1185">Reference proteome</keyword>
<dbReference type="OrthoDB" id="66958at2"/>
<evidence type="ECO:0000256" key="1">
    <source>
        <dbReference type="ARBA" id="ARBA00022448"/>
    </source>
</evidence>
<dbReference type="CDD" id="cd03255">
    <property type="entry name" value="ABC_MJ0796_LolCDE_FtsE"/>
    <property type="match status" value="1"/>
</dbReference>
<dbReference type="PANTHER" id="PTHR24220:SF86">
    <property type="entry name" value="ABC TRANSPORTER ABCH.1"/>
    <property type="match status" value="1"/>
</dbReference>
<dbReference type="GO" id="GO:0005524">
    <property type="term" value="F:ATP binding"/>
    <property type="evidence" value="ECO:0007669"/>
    <property type="project" value="UniProtKB-KW"/>
</dbReference>
<dbReference type="PROSITE" id="PS50893">
    <property type="entry name" value="ABC_TRANSPORTER_2"/>
    <property type="match status" value="1"/>
</dbReference>
<dbReference type="GO" id="GO:0016887">
    <property type="term" value="F:ATP hydrolysis activity"/>
    <property type="evidence" value="ECO:0007669"/>
    <property type="project" value="InterPro"/>
</dbReference>
<evidence type="ECO:0000256" key="3">
    <source>
        <dbReference type="ARBA" id="ARBA00022840"/>
    </source>
</evidence>
<dbReference type="InterPro" id="IPR015854">
    <property type="entry name" value="ABC_transpr_LolD-like"/>
</dbReference>
<dbReference type="Proteomes" id="UP000252707">
    <property type="component" value="Unassembled WGS sequence"/>
</dbReference>
<proteinExistence type="inferred from homology"/>
<dbReference type="PROSITE" id="PS00211">
    <property type="entry name" value="ABC_TRANSPORTER_1"/>
    <property type="match status" value="1"/>
</dbReference>
<dbReference type="AlphaFoldDB" id="A0A369CK94"/>
<evidence type="ECO:0000256" key="4">
    <source>
        <dbReference type="ARBA" id="ARBA00038388"/>
    </source>
</evidence>
<gene>
    <name evidence="6" type="ORF">DFQ59_101810</name>
</gene>
<dbReference type="SMART" id="SM00382">
    <property type="entry name" value="AAA"/>
    <property type="match status" value="1"/>
</dbReference>
<keyword evidence="2" id="KW-0547">Nucleotide-binding</keyword>
<name>A0A369CK94_9GAMM</name>
<dbReference type="InterPro" id="IPR027417">
    <property type="entry name" value="P-loop_NTPase"/>
</dbReference>
<evidence type="ECO:0000256" key="2">
    <source>
        <dbReference type="ARBA" id="ARBA00022741"/>
    </source>
</evidence>
<protein>
    <submittedName>
        <fullName evidence="6">Putative ABC transport system ATP-binding protein</fullName>
    </submittedName>
</protein>
<dbReference type="FunFam" id="3.40.50.300:FF:000032">
    <property type="entry name" value="Export ABC transporter ATP-binding protein"/>
    <property type="match status" value="1"/>
</dbReference>
<evidence type="ECO:0000313" key="6">
    <source>
        <dbReference type="EMBL" id="RCX33505.1"/>
    </source>
</evidence>
<dbReference type="GO" id="GO:1902495">
    <property type="term" value="C:transmembrane transporter complex"/>
    <property type="evidence" value="ECO:0007669"/>
    <property type="project" value="UniProtKB-ARBA"/>
</dbReference>
<keyword evidence="1" id="KW-0813">Transport</keyword>
<dbReference type="GO" id="GO:0005886">
    <property type="term" value="C:plasma membrane"/>
    <property type="evidence" value="ECO:0007669"/>
    <property type="project" value="TreeGrafter"/>
</dbReference>
<organism evidence="6 7">
    <name type="scientific">Thioalbus denitrificans</name>
    <dbReference type="NCBI Taxonomy" id="547122"/>
    <lineage>
        <taxon>Bacteria</taxon>
        <taxon>Pseudomonadati</taxon>
        <taxon>Pseudomonadota</taxon>
        <taxon>Gammaproteobacteria</taxon>
        <taxon>Chromatiales</taxon>
        <taxon>Ectothiorhodospiraceae</taxon>
        <taxon>Thioalbus</taxon>
    </lineage>
</organism>
<sequence>MSRARGPVAALELCQVAKRFRVGDQLIEPLRGVDLAIHDRDYVSIIGPSGSGKSTLLHILGCLDQPDSGQVLIGGDDVSRLDDAALSAFRSRTLGFVFQKFHLLDRMSALRNVELPLDYNPALDRAARRERALACLAQVGLADRAEHRPLQLSGGQQQRVAIARALVNEPRILLLDEPTGNLDPATGAELMEFIDQLRREAGVAVVLVTHDMEMARRAERGFRLVEGRLEPVAETVHALPAGRLAL</sequence>
<dbReference type="Gene3D" id="3.40.50.300">
    <property type="entry name" value="P-loop containing nucleotide triphosphate hydrolases"/>
    <property type="match status" value="1"/>
</dbReference>
<accession>A0A369CK94</accession>
<dbReference type="GO" id="GO:0022857">
    <property type="term" value="F:transmembrane transporter activity"/>
    <property type="evidence" value="ECO:0007669"/>
    <property type="project" value="UniProtKB-ARBA"/>
</dbReference>
<dbReference type="Pfam" id="PF00005">
    <property type="entry name" value="ABC_tran"/>
    <property type="match status" value="1"/>
</dbReference>
<evidence type="ECO:0000313" key="7">
    <source>
        <dbReference type="Proteomes" id="UP000252707"/>
    </source>
</evidence>
<comment type="similarity">
    <text evidence="4">Belongs to the ABC transporter superfamily. Macrolide exporter (TC 3.A.1.122) family.</text>
</comment>
<evidence type="ECO:0000259" key="5">
    <source>
        <dbReference type="PROSITE" id="PS50893"/>
    </source>
</evidence>
<reference evidence="6 7" key="1">
    <citation type="submission" date="2018-07" db="EMBL/GenBank/DDBJ databases">
        <title>Genomic Encyclopedia of Type Strains, Phase IV (KMG-IV): sequencing the most valuable type-strain genomes for metagenomic binning, comparative biology and taxonomic classification.</title>
        <authorList>
            <person name="Goeker M."/>
        </authorList>
    </citation>
    <scope>NUCLEOTIDE SEQUENCE [LARGE SCALE GENOMIC DNA]</scope>
    <source>
        <strain evidence="6 7">DSM 26407</strain>
    </source>
</reference>
<comment type="caution">
    <text evidence="6">The sequence shown here is derived from an EMBL/GenBank/DDBJ whole genome shotgun (WGS) entry which is preliminary data.</text>
</comment>
<dbReference type="EMBL" id="QPJY01000001">
    <property type="protein sequence ID" value="RCX33505.1"/>
    <property type="molecule type" value="Genomic_DNA"/>
</dbReference>
<dbReference type="InterPro" id="IPR017871">
    <property type="entry name" value="ABC_transporter-like_CS"/>
</dbReference>
<feature type="domain" description="ABC transporter" evidence="5">
    <location>
        <begin position="11"/>
        <end position="245"/>
    </location>
</feature>
<keyword evidence="3 6" id="KW-0067">ATP-binding</keyword>
<dbReference type="InterPro" id="IPR017911">
    <property type="entry name" value="MacB-like_ATP-bd"/>
</dbReference>
<dbReference type="InterPro" id="IPR003593">
    <property type="entry name" value="AAA+_ATPase"/>
</dbReference>